<comment type="caution">
    <text evidence="1">The sequence shown here is derived from an EMBL/GenBank/DDBJ whole genome shotgun (WGS) entry which is preliminary data.</text>
</comment>
<keyword evidence="2" id="KW-1185">Reference proteome</keyword>
<accession>A0ACC6C7E1</accession>
<gene>
    <name evidence="1" type="ORF">NYO99_05025</name>
</gene>
<dbReference type="Proteomes" id="UP001076464">
    <property type="component" value="Unassembled WGS sequence"/>
</dbReference>
<sequence length="248" mass="26892">MKAQTRIDRAWLQRQLAPLQSAWARHAQRIDALSLRERAILFLSIVAVLAAAFDTWVLGPQASRQKQRLDQRRQQDTELAQLRSGFVNASSGAADTTTPWRVQIEAAHAERTRLDTALRDTAAVSSAEGLSAVLQRLLAQQAGLSLERLRLLDDTPVMATAASAPASGATASAPSSAGAPSSSQLLPGMSWQGVELVVRGSYPVAQRYLQQLERELPGLRWGDLQLAAGSGPESSRLQVQLFLLRVQP</sequence>
<organism evidence="1 2">
    <name type="scientific">Roseateles hydrophilus</name>
    <dbReference type="NCBI Taxonomy" id="2975054"/>
    <lineage>
        <taxon>Bacteria</taxon>
        <taxon>Pseudomonadati</taxon>
        <taxon>Pseudomonadota</taxon>
        <taxon>Betaproteobacteria</taxon>
        <taxon>Burkholderiales</taxon>
        <taxon>Sphaerotilaceae</taxon>
        <taxon>Roseateles</taxon>
    </lineage>
</organism>
<name>A0ACC6C7E1_9BURK</name>
<proteinExistence type="predicted"/>
<reference evidence="1" key="1">
    <citation type="submission" date="2022-08" db="EMBL/GenBank/DDBJ databases">
        <title>Genome sequencing of Pelomonas sp. UHG3.</title>
        <authorList>
            <person name="So Y."/>
        </authorList>
    </citation>
    <scope>NUCLEOTIDE SEQUENCE</scope>
    <source>
        <strain evidence="1">UHG3</strain>
    </source>
</reference>
<dbReference type="EMBL" id="JAPPUY010000001">
    <property type="protein sequence ID" value="MCY4744327.1"/>
    <property type="molecule type" value="Genomic_DNA"/>
</dbReference>
<evidence type="ECO:0000313" key="1">
    <source>
        <dbReference type="EMBL" id="MCY4744327.1"/>
    </source>
</evidence>
<evidence type="ECO:0000313" key="2">
    <source>
        <dbReference type="Proteomes" id="UP001076464"/>
    </source>
</evidence>
<protein>
    <submittedName>
        <fullName evidence="1">Uncharacterized protein</fullName>
    </submittedName>
</protein>